<dbReference type="PATRIC" id="fig|1538.10.peg.1347"/>
<keyword evidence="1" id="KW-0812">Transmembrane</keyword>
<name>A0A170NKU2_9CLOT</name>
<sequence>MNGTQVSIITMITAGAAIITAIASAIGVIINIRRDIKSRNKQNEIEEKSQALKISAYLENDEKLYIINSSDLPIYNVVITVIHKRGHTLRKGEDLWKEELALDIDDKLKSQFYNSQVAVYDVIPTGRFKKEDIFPSHSMGDWHATNANRVEISFTDSSSNSWIKRADGKLEKIEVTPYDYYDLCETNVRKASLVEDKK</sequence>
<evidence type="ECO:0000256" key="1">
    <source>
        <dbReference type="SAM" id="Phobius"/>
    </source>
</evidence>
<evidence type="ECO:0000313" key="2">
    <source>
        <dbReference type="EMBL" id="OAA91283.1"/>
    </source>
</evidence>
<dbReference type="AlphaFoldDB" id="A0A170NKU2"/>
<keyword evidence="1" id="KW-1133">Transmembrane helix</keyword>
<protein>
    <submittedName>
        <fullName evidence="2">Uncharacterized protein</fullName>
    </submittedName>
</protein>
<dbReference type="OrthoDB" id="4732561at2"/>
<evidence type="ECO:0000313" key="3">
    <source>
        <dbReference type="Proteomes" id="UP000077407"/>
    </source>
</evidence>
<dbReference type="EMBL" id="LITT01000007">
    <property type="protein sequence ID" value="OAA91283.1"/>
    <property type="molecule type" value="Genomic_DNA"/>
</dbReference>
<organism evidence="2 3">
    <name type="scientific">Clostridium ljungdahlii</name>
    <dbReference type="NCBI Taxonomy" id="1538"/>
    <lineage>
        <taxon>Bacteria</taxon>
        <taxon>Bacillati</taxon>
        <taxon>Bacillota</taxon>
        <taxon>Clostridia</taxon>
        <taxon>Eubacteriales</taxon>
        <taxon>Clostridiaceae</taxon>
        <taxon>Clostridium</taxon>
    </lineage>
</organism>
<keyword evidence="1" id="KW-0472">Membrane</keyword>
<dbReference type="Proteomes" id="UP000077407">
    <property type="component" value="Unassembled WGS sequence"/>
</dbReference>
<reference evidence="2 3" key="1">
    <citation type="journal article" date="2015" name="Biotechnol. Bioeng.">
        <title>Genome sequence and phenotypic characterization of Caulobacter segnis.</title>
        <authorList>
            <person name="Patel S."/>
            <person name="Fletcher B."/>
            <person name="Scott D.C."/>
            <person name="Ely B."/>
        </authorList>
    </citation>
    <scope>NUCLEOTIDE SEQUENCE [LARGE SCALE GENOMIC DNA]</scope>
    <source>
        <strain evidence="2 3">ERI-2</strain>
    </source>
</reference>
<feature type="transmembrane region" description="Helical" evidence="1">
    <location>
        <begin position="6"/>
        <end position="32"/>
    </location>
</feature>
<proteinExistence type="predicted"/>
<dbReference type="RefSeq" id="WP_063554436.1">
    <property type="nucleotide sequence ID" value="NZ_LITT01000007.1"/>
</dbReference>
<gene>
    <name evidence="2" type="ORF">WY13_00848</name>
</gene>
<accession>A0A170NKU2</accession>
<comment type="caution">
    <text evidence="2">The sequence shown here is derived from an EMBL/GenBank/DDBJ whole genome shotgun (WGS) entry which is preliminary data.</text>
</comment>